<dbReference type="PANTHER" id="PTHR12001">
    <property type="entry name" value="GERANYLGERANYL PYROPHOSPHATE SYNTHASE"/>
    <property type="match status" value="1"/>
</dbReference>
<sequence>MSLTRIYRELKRDLNEIEKGIEEAVTSDHPTLHQAGYELLKAGGKRIRPILVLLASHYGDKDDPAVKKAAITLELIHTASLVHDDVIDNAELRRGKPTVKAKWNNRVAMYAGDYIFAKAIDLMADIHDTYANQVVAKAMQEMSIGEIEQIKDQFNCHQNLRKYLLRIKRKTALLMAISCELGAVSAGASRSISRKLYYYGYFMGMSYQITDDILDFVGTEKQLGKPAGSDLKQGNITLPTLMAFRHSDIKEAVMLTLQLDNPSQKDFDHIINLIKQSGAIEVSQEVSTQYLNKAYRVLNDLPNNSATRSFKEIADYIGTRKY</sequence>
<keyword evidence="5" id="KW-0460">Magnesium</keyword>
<comment type="caution">
    <text evidence="7">The sequence shown here is derived from an EMBL/GenBank/DDBJ whole genome shotgun (WGS) entry which is preliminary data.</text>
</comment>
<evidence type="ECO:0000313" key="7">
    <source>
        <dbReference type="EMBL" id="MFC7391565.1"/>
    </source>
</evidence>
<evidence type="ECO:0000256" key="4">
    <source>
        <dbReference type="ARBA" id="ARBA00022723"/>
    </source>
</evidence>
<keyword evidence="8" id="KW-1185">Reference proteome</keyword>
<evidence type="ECO:0000256" key="5">
    <source>
        <dbReference type="ARBA" id="ARBA00022842"/>
    </source>
</evidence>
<gene>
    <name evidence="7" type="primary">hepT</name>
    <name evidence="7" type="ORF">ACFQRG_00875</name>
</gene>
<dbReference type="InterPro" id="IPR008949">
    <property type="entry name" value="Isoprenoid_synthase_dom_sf"/>
</dbReference>
<dbReference type="PANTHER" id="PTHR12001:SF69">
    <property type="entry name" value="ALL TRANS-POLYPRENYL-DIPHOSPHATE SYNTHASE PDSS1"/>
    <property type="match status" value="1"/>
</dbReference>
<accession>A0ABW2PTK9</accession>
<dbReference type="InterPro" id="IPR000092">
    <property type="entry name" value="Polyprenyl_synt"/>
</dbReference>
<keyword evidence="3 6" id="KW-0808">Transferase</keyword>
<dbReference type="Pfam" id="PF00348">
    <property type="entry name" value="polyprenyl_synt"/>
    <property type="match status" value="1"/>
</dbReference>
<dbReference type="CDD" id="cd00685">
    <property type="entry name" value="Trans_IPPS_HT"/>
    <property type="match status" value="1"/>
</dbReference>
<proteinExistence type="inferred from homology"/>
<dbReference type="InterPro" id="IPR033749">
    <property type="entry name" value="Polyprenyl_synt_CS"/>
</dbReference>
<evidence type="ECO:0000256" key="2">
    <source>
        <dbReference type="ARBA" id="ARBA00006706"/>
    </source>
</evidence>
<evidence type="ECO:0000313" key="8">
    <source>
        <dbReference type="Proteomes" id="UP001596505"/>
    </source>
</evidence>
<dbReference type="RefSeq" id="WP_380962690.1">
    <property type="nucleotide sequence ID" value="NZ_JBHTCO010000001.1"/>
</dbReference>
<dbReference type="EMBL" id="JBHTCO010000001">
    <property type="protein sequence ID" value="MFC7391565.1"/>
    <property type="molecule type" value="Genomic_DNA"/>
</dbReference>
<dbReference type="SFLD" id="SFLDS00005">
    <property type="entry name" value="Isoprenoid_Synthase_Type_I"/>
    <property type="match status" value="1"/>
</dbReference>
<organism evidence="7 8">
    <name type="scientific">Scopulibacillus cellulosilyticus</name>
    <dbReference type="NCBI Taxonomy" id="2665665"/>
    <lineage>
        <taxon>Bacteria</taxon>
        <taxon>Bacillati</taxon>
        <taxon>Bacillota</taxon>
        <taxon>Bacilli</taxon>
        <taxon>Bacillales</taxon>
        <taxon>Sporolactobacillaceae</taxon>
        <taxon>Scopulibacillus</taxon>
    </lineage>
</organism>
<dbReference type="InterPro" id="IPR014119">
    <property type="entry name" value="GerC3_HepT"/>
</dbReference>
<comment type="similarity">
    <text evidence="2 6">Belongs to the FPP/GGPP synthase family.</text>
</comment>
<evidence type="ECO:0000256" key="1">
    <source>
        <dbReference type="ARBA" id="ARBA00001946"/>
    </source>
</evidence>
<dbReference type="SUPFAM" id="SSF48576">
    <property type="entry name" value="Terpenoid synthases"/>
    <property type="match status" value="1"/>
</dbReference>
<dbReference type="PROSITE" id="PS00444">
    <property type="entry name" value="POLYPRENYL_SYNTHASE_2"/>
    <property type="match status" value="1"/>
</dbReference>
<dbReference type="NCBIfam" id="TIGR02748">
    <property type="entry name" value="GerC3_HepT"/>
    <property type="match status" value="1"/>
</dbReference>
<dbReference type="Gene3D" id="1.10.600.10">
    <property type="entry name" value="Farnesyl Diphosphate Synthase"/>
    <property type="match status" value="1"/>
</dbReference>
<comment type="cofactor">
    <cofactor evidence="1">
        <name>Mg(2+)</name>
        <dbReference type="ChEBI" id="CHEBI:18420"/>
    </cofactor>
</comment>
<reference evidence="8" key="1">
    <citation type="journal article" date="2019" name="Int. J. Syst. Evol. Microbiol.">
        <title>The Global Catalogue of Microorganisms (GCM) 10K type strain sequencing project: providing services to taxonomists for standard genome sequencing and annotation.</title>
        <authorList>
            <consortium name="The Broad Institute Genomics Platform"/>
            <consortium name="The Broad Institute Genome Sequencing Center for Infectious Disease"/>
            <person name="Wu L."/>
            <person name="Ma J."/>
        </authorList>
    </citation>
    <scope>NUCLEOTIDE SEQUENCE [LARGE SCALE GENOMIC DNA]</scope>
    <source>
        <strain evidence="8">CGMCC 1.16305</strain>
    </source>
</reference>
<evidence type="ECO:0000256" key="6">
    <source>
        <dbReference type="RuleBase" id="RU004466"/>
    </source>
</evidence>
<name>A0ABW2PTK9_9BACL</name>
<dbReference type="PROSITE" id="PS00723">
    <property type="entry name" value="POLYPRENYL_SYNTHASE_1"/>
    <property type="match status" value="1"/>
</dbReference>
<dbReference type="Proteomes" id="UP001596505">
    <property type="component" value="Unassembled WGS sequence"/>
</dbReference>
<evidence type="ECO:0000256" key="3">
    <source>
        <dbReference type="ARBA" id="ARBA00022679"/>
    </source>
</evidence>
<protein>
    <submittedName>
        <fullName evidence="7">Heptaprenyl diphosphate synthase component II</fullName>
    </submittedName>
</protein>
<keyword evidence="4" id="KW-0479">Metal-binding</keyword>